<dbReference type="PANTHER" id="PTHR44520:SF2">
    <property type="entry name" value="RESPONSE REGULATOR RCP1"/>
    <property type="match status" value="1"/>
</dbReference>
<dbReference type="InterPro" id="IPR011006">
    <property type="entry name" value="CheY-like_superfamily"/>
</dbReference>
<dbReference type="PATRIC" id="fig|1341181.4.peg.2941"/>
<gene>
    <name evidence="3" type="ORF">FLJC2902T_29910</name>
</gene>
<sequence length="128" mass="14348">MPVRHVFIVDDDPIAVMIMKRLIAKSDFHPSPMPFENGLTVLNHLKGIYTPADQYVIFLDINMPVMNGWEFLDAITDFADTGNTIVFLVTSSTDEADRVRSEQYSLVARYLSKPVSVAALEELKGSVQ</sequence>
<dbReference type="GO" id="GO:0000160">
    <property type="term" value="P:phosphorelay signal transduction system"/>
    <property type="evidence" value="ECO:0007669"/>
    <property type="project" value="InterPro"/>
</dbReference>
<evidence type="ECO:0000313" key="3">
    <source>
        <dbReference type="EMBL" id="ESU25978.1"/>
    </source>
</evidence>
<keyword evidence="1" id="KW-0597">Phosphoprotein</keyword>
<reference evidence="3 4" key="1">
    <citation type="submission" date="2013-08" db="EMBL/GenBank/DDBJ databases">
        <title>Flavobacterium limnosediminis JC2902 genome sequencing.</title>
        <authorList>
            <person name="Lee K."/>
            <person name="Yi H."/>
            <person name="Park S."/>
            <person name="Chun J."/>
        </authorList>
    </citation>
    <scope>NUCLEOTIDE SEQUENCE [LARGE SCALE GENOMIC DNA]</scope>
    <source>
        <strain evidence="3 4">JC2902</strain>
    </source>
</reference>
<dbReference type="InterPro" id="IPR001789">
    <property type="entry name" value="Sig_transdc_resp-reg_receiver"/>
</dbReference>
<evidence type="ECO:0000313" key="4">
    <source>
        <dbReference type="Proteomes" id="UP000018004"/>
    </source>
</evidence>
<dbReference type="AlphaFoldDB" id="V6SGY9"/>
<feature type="domain" description="Response regulatory" evidence="2">
    <location>
        <begin position="5"/>
        <end position="128"/>
    </location>
</feature>
<evidence type="ECO:0000259" key="2">
    <source>
        <dbReference type="PROSITE" id="PS50110"/>
    </source>
</evidence>
<organism evidence="3 4">
    <name type="scientific">Flavobacterium limnosediminis JC2902</name>
    <dbReference type="NCBI Taxonomy" id="1341181"/>
    <lineage>
        <taxon>Bacteria</taxon>
        <taxon>Pseudomonadati</taxon>
        <taxon>Bacteroidota</taxon>
        <taxon>Flavobacteriia</taxon>
        <taxon>Flavobacteriales</taxon>
        <taxon>Flavobacteriaceae</taxon>
        <taxon>Flavobacterium</taxon>
    </lineage>
</organism>
<dbReference type="Gene3D" id="3.40.50.2300">
    <property type="match status" value="1"/>
</dbReference>
<dbReference type="EMBL" id="AVGG01000022">
    <property type="protein sequence ID" value="ESU25978.1"/>
    <property type="molecule type" value="Genomic_DNA"/>
</dbReference>
<dbReference type="PANTHER" id="PTHR44520">
    <property type="entry name" value="RESPONSE REGULATOR RCP1-RELATED"/>
    <property type="match status" value="1"/>
</dbReference>
<dbReference type="Pfam" id="PF00072">
    <property type="entry name" value="Response_reg"/>
    <property type="match status" value="1"/>
</dbReference>
<dbReference type="eggNOG" id="COG0745">
    <property type="taxonomic scope" value="Bacteria"/>
</dbReference>
<dbReference type="InterPro" id="IPR052893">
    <property type="entry name" value="TCS_response_regulator"/>
</dbReference>
<dbReference type="OrthoDB" id="673128at2"/>
<name>V6SGY9_9FLAO</name>
<protein>
    <recommendedName>
        <fullName evidence="2">Response regulatory domain-containing protein</fullName>
    </recommendedName>
</protein>
<proteinExistence type="predicted"/>
<evidence type="ECO:0000256" key="1">
    <source>
        <dbReference type="PROSITE-ProRule" id="PRU00169"/>
    </source>
</evidence>
<keyword evidence="4" id="KW-1185">Reference proteome</keyword>
<accession>V6SGY9</accession>
<dbReference type="SUPFAM" id="SSF52172">
    <property type="entry name" value="CheY-like"/>
    <property type="match status" value="1"/>
</dbReference>
<comment type="caution">
    <text evidence="3">The sequence shown here is derived from an EMBL/GenBank/DDBJ whole genome shotgun (WGS) entry which is preliminary data.</text>
</comment>
<dbReference type="STRING" id="1341181.FLJC2902T_29910"/>
<dbReference type="RefSeq" id="WP_023580531.1">
    <property type="nucleotide sequence ID" value="NZ_AVGG01000022.1"/>
</dbReference>
<dbReference type="Proteomes" id="UP000018004">
    <property type="component" value="Unassembled WGS sequence"/>
</dbReference>
<dbReference type="PROSITE" id="PS50110">
    <property type="entry name" value="RESPONSE_REGULATORY"/>
    <property type="match status" value="1"/>
</dbReference>
<feature type="modified residue" description="4-aspartylphosphate" evidence="1">
    <location>
        <position position="60"/>
    </location>
</feature>
<dbReference type="SMART" id="SM00448">
    <property type="entry name" value="REC"/>
    <property type="match status" value="1"/>
</dbReference>